<dbReference type="AlphaFoldDB" id="A0A9P7F943"/>
<gene>
    <name evidence="2" type="ORF">F5147DRAFT_835985</name>
</gene>
<dbReference type="GeneID" id="64706244"/>
<feature type="transmembrane region" description="Helical" evidence="1">
    <location>
        <begin position="106"/>
        <end position="130"/>
    </location>
</feature>
<dbReference type="Proteomes" id="UP000823399">
    <property type="component" value="Unassembled WGS sequence"/>
</dbReference>
<dbReference type="EMBL" id="JABBWM010000019">
    <property type="protein sequence ID" value="KAG2110861.1"/>
    <property type="molecule type" value="Genomic_DNA"/>
</dbReference>
<dbReference type="RefSeq" id="XP_041294335.1">
    <property type="nucleotide sequence ID" value="XM_041443985.1"/>
</dbReference>
<organism evidence="2 3">
    <name type="scientific">Suillus discolor</name>
    <dbReference type="NCBI Taxonomy" id="1912936"/>
    <lineage>
        <taxon>Eukaryota</taxon>
        <taxon>Fungi</taxon>
        <taxon>Dikarya</taxon>
        <taxon>Basidiomycota</taxon>
        <taxon>Agaricomycotina</taxon>
        <taxon>Agaricomycetes</taxon>
        <taxon>Agaricomycetidae</taxon>
        <taxon>Boletales</taxon>
        <taxon>Suillineae</taxon>
        <taxon>Suillaceae</taxon>
        <taxon>Suillus</taxon>
    </lineage>
</organism>
<evidence type="ECO:0000313" key="3">
    <source>
        <dbReference type="Proteomes" id="UP000823399"/>
    </source>
</evidence>
<dbReference type="OrthoDB" id="2688201at2759"/>
<accession>A0A9P7F943</accession>
<proteinExistence type="predicted"/>
<sequence length="183" mass="19802">MGVAIRSLCRSDWPRASASYGDTADHRLDVKAYPTTMHSTPQLVSPALARDLQDCRKTYLNILMAFLALQSISGSENLLVATLTLILYTISLHITASVPGVSHLGAVIFGILHAIPAVGILAVTSVELAFAVKSPAVAVSIIISCFLPTMIVISQYLRMRYYMKAMIDQLPMTVPEDLALELA</sequence>
<feature type="transmembrane region" description="Helical" evidence="1">
    <location>
        <begin position="58"/>
        <end position="73"/>
    </location>
</feature>
<keyword evidence="1" id="KW-0472">Membrane</keyword>
<name>A0A9P7F943_9AGAM</name>
<keyword evidence="1" id="KW-1133">Transmembrane helix</keyword>
<protein>
    <submittedName>
        <fullName evidence="2">Uncharacterized protein</fullName>
    </submittedName>
</protein>
<reference evidence="2" key="1">
    <citation type="journal article" date="2020" name="New Phytol.">
        <title>Comparative genomics reveals dynamic genome evolution in host specialist ectomycorrhizal fungi.</title>
        <authorList>
            <person name="Lofgren L.A."/>
            <person name="Nguyen N.H."/>
            <person name="Vilgalys R."/>
            <person name="Ruytinx J."/>
            <person name="Liao H.L."/>
            <person name="Branco S."/>
            <person name="Kuo A."/>
            <person name="LaButti K."/>
            <person name="Lipzen A."/>
            <person name="Andreopoulos W."/>
            <person name="Pangilinan J."/>
            <person name="Riley R."/>
            <person name="Hundley H."/>
            <person name="Na H."/>
            <person name="Barry K."/>
            <person name="Grigoriev I.V."/>
            <person name="Stajich J.E."/>
            <person name="Kennedy P.G."/>
        </authorList>
    </citation>
    <scope>NUCLEOTIDE SEQUENCE</scope>
    <source>
        <strain evidence="2">FC423</strain>
    </source>
</reference>
<keyword evidence="1" id="KW-0812">Transmembrane</keyword>
<keyword evidence="3" id="KW-1185">Reference proteome</keyword>
<evidence type="ECO:0000256" key="1">
    <source>
        <dbReference type="SAM" id="Phobius"/>
    </source>
</evidence>
<feature type="transmembrane region" description="Helical" evidence="1">
    <location>
        <begin position="136"/>
        <end position="157"/>
    </location>
</feature>
<evidence type="ECO:0000313" key="2">
    <source>
        <dbReference type="EMBL" id="KAG2110861.1"/>
    </source>
</evidence>
<feature type="transmembrane region" description="Helical" evidence="1">
    <location>
        <begin position="79"/>
        <end position="99"/>
    </location>
</feature>
<comment type="caution">
    <text evidence="2">The sequence shown here is derived from an EMBL/GenBank/DDBJ whole genome shotgun (WGS) entry which is preliminary data.</text>
</comment>